<sequence length="155" mass="16849">MMISRVRGRMEKFGATLDVGDDPLTSSVTARIDASSIDTGNEERDAHIRSSDFFDAATHPEWTFASTAIRPDGAAFLLDGRLTVKGTALPVALRVEFNGTTTDRYGLTRAAFHAETELSRTAFGVDIQMPMDGGGVVVGDRVTVEIDAEFVHDRR</sequence>
<dbReference type="Pfam" id="PF04264">
    <property type="entry name" value="YceI"/>
    <property type="match status" value="1"/>
</dbReference>
<protein>
    <submittedName>
        <fullName evidence="3">Polyisoprenoid-binding protein YceI</fullName>
    </submittedName>
</protein>
<dbReference type="AlphaFoldDB" id="A0A7X0D6X4"/>
<keyword evidence="4" id="KW-1185">Reference proteome</keyword>
<organism evidence="3 4">
    <name type="scientific">Nocardiopsis mwathae</name>
    <dbReference type="NCBI Taxonomy" id="1472723"/>
    <lineage>
        <taxon>Bacteria</taxon>
        <taxon>Bacillati</taxon>
        <taxon>Actinomycetota</taxon>
        <taxon>Actinomycetes</taxon>
        <taxon>Streptosporangiales</taxon>
        <taxon>Nocardiopsidaceae</taxon>
        <taxon>Nocardiopsis</taxon>
    </lineage>
</organism>
<gene>
    <name evidence="3" type="ORF">HNR23_002534</name>
</gene>
<dbReference type="PANTHER" id="PTHR34406:SF1">
    <property type="entry name" value="PROTEIN YCEI"/>
    <property type="match status" value="1"/>
</dbReference>
<evidence type="ECO:0000313" key="4">
    <source>
        <dbReference type="Proteomes" id="UP000546642"/>
    </source>
</evidence>
<dbReference type="InterPro" id="IPR007372">
    <property type="entry name" value="Lipid/polyisoprenoid-bd_YceI"/>
</dbReference>
<dbReference type="SUPFAM" id="SSF101874">
    <property type="entry name" value="YceI-like"/>
    <property type="match status" value="1"/>
</dbReference>
<name>A0A7X0D6X4_9ACTN</name>
<evidence type="ECO:0000259" key="2">
    <source>
        <dbReference type="SMART" id="SM00867"/>
    </source>
</evidence>
<proteinExistence type="inferred from homology"/>
<dbReference type="Proteomes" id="UP000546642">
    <property type="component" value="Unassembled WGS sequence"/>
</dbReference>
<accession>A0A7X0D6X4</accession>
<dbReference type="PANTHER" id="PTHR34406">
    <property type="entry name" value="PROTEIN YCEI"/>
    <property type="match status" value="1"/>
</dbReference>
<dbReference type="Gene3D" id="2.40.128.110">
    <property type="entry name" value="Lipid/polyisoprenoid-binding, YceI-like"/>
    <property type="match status" value="1"/>
</dbReference>
<feature type="domain" description="Lipid/polyisoprenoid-binding YceI-like" evidence="2">
    <location>
        <begin position="1"/>
        <end position="151"/>
    </location>
</feature>
<comment type="similarity">
    <text evidence="1">Belongs to the UPF0312 family.</text>
</comment>
<dbReference type="InterPro" id="IPR036761">
    <property type="entry name" value="TTHA0802/YceI-like_sf"/>
</dbReference>
<evidence type="ECO:0000313" key="3">
    <source>
        <dbReference type="EMBL" id="MBB6172474.1"/>
    </source>
</evidence>
<dbReference type="EMBL" id="JACHDS010000001">
    <property type="protein sequence ID" value="MBB6172474.1"/>
    <property type="molecule type" value="Genomic_DNA"/>
</dbReference>
<reference evidence="3 4" key="1">
    <citation type="submission" date="2020-08" db="EMBL/GenBank/DDBJ databases">
        <title>Sequencing the genomes of 1000 actinobacteria strains.</title>
        <authorList>
            <person name="Klenk H.-P."/>
        </authorList>
    </citation>
    <scope>NUCLEOTIDE SEQUENCE [LARGE SCALE GENOMIC DNA]</scope>
    <source>
        <strain evidence="3 4">DSM 46659</strain>
    </source>
</reference>
<evidence type="ECO:0000256" key="1">
    <source>
        <dbReference type="ARBA" id="ARBA00008812"/>
    </source>
</evidence>
<dbReference type="SMART" id="SM00867">
    <property type="entry name" value="YceI"/>
    <property type="match status" value="1"/>
</dbReference>
<comment type="caution">
    <text evidence="3">The sequence shown here is derived from an EMBL/GenBank/DDBJ whole genome shotgun (WGS) entry which is preliminary data.</text>
</comment>